<dbReference type="Pfam" id="PF12833">
    <property type="entry name" value="HTH_18"/>
    <property type="match status" value="1"/>
</dbReference>
<dbReference type="PANTHER" id="PTHR42713:SF3">
    <property type="entry name" value="TRANSCRIPTIONAL REGULATORY PROTEIN HPTR"/>
    <property type="match status" value="1"/>
</dbReference>
<dbReference type="InterPro" id="IPR001789">
    <property type="entry name" value="Sig_transdc_resp-reg_receiver"/>
</dbReference>
<evidence type="ECO:0000256" key="3">
    <source>
        <dbReference type="ARBA" id="ARBA00022553"/>
    </source>
</evidence>
<feature type="modified residue" description="4-aspartylphosphate" evidence="8">
    <location>
        <position position="55"/>
    </location>
</feature>
<dbReference type="PROSITE" id="PS50110">
    <property type="entry name" value="RESPONSE_REGULATORY"/>
    <property type="match status" value="1"/>
</dbReference>
<dbReference type="EMBL" id="BMHP01000005">
    <property type="protein sequence ID" value="GGD91620.1"/>
    <property type="molecule type" value="Genomic_DNA"/>
</dbReference>
<sequence>MIRVLVVDDEKIVRITLQTIMKWEQHGFELVGTAGDGLQALEQVAKSNPDIIITDLKMPNLDGLELIQKLHERSYTGKFIVLSNYDDYEYVREAMKLGAADYLLKITLKPEELLTLLIKISEQLSEERKLKETNISMQIRLNETYAQQKNAFWKELLENRDPNDSSAGAEATKYGLDLHALRGRLIYLKIDHYEDASSNGKIKNKKLLDFSVANIIKETVSNKCRSDCVEIGNGTYAVMIYEQGIGFSEEAWQMLFRDLVHVLNLYLNLSISSTLSERFEGMRSLQEQYDHCLRASRARFYSGAGSMLIASQVDLSQWPITTGLWSESITSAVEEGDSERLSEFMADLAGQLNGMKIEPLKIKQFFLTLLADLEYRITKWRAVTGTNDRSVLEPIIVILSDSIKRSITQAETAEQFIAITEQALQEILNGFQVIKSRSYRKEVHHVIGILHEKIEGKIKLDQLAKEVNMNVNYLCRIFKRDTGKSIVQYMNELKIVQSMELLKLPDCRVKEVAAAVGIDDPFYFNRLFRRTVGVSPSEYRKKFSAIP</sequence>
<dbReference type="InterPro" id="IPR020449">
    <property type="entry name" value="Tscrpt_reg_AraC-type_HTH"/>
</dbReference>
<dbReference type="InterPro" id="IPR051552">
    <property type="entry name" value="HptR"/>
</dbReference>
<evidence type="ECO:0000256" key="4">
    <source>
        <dbReference type="ARBA" id="ARBA00023012"/>
    </source>
</evidence>
<keyword evidence="4" id="KW-0902">Two-component regulatory system</keyword>
<dbReference type="Pfam" id="PF00072">
    <property type="entry name" value="Response_reg"/>
    <property type="match status" value="1"/>
</dbReference>
<dbReference type="RefSeq" id="WP_188997560.1">
    <property type="nucleotide sequence ID" value="NZ_BMHP01000005.1"/>
</dbReference>
<evidence type="ECO:0000259" key="10">
    <source>
        <dbReference type="PROSITE" id="PS50110"/>
    </source>
</evidence>
<keyword evidence="12" id="KW-1185">Reference proteome</keyword>
<dbReference type="GO" id="GO:0005737">
    <property type="term" value="C:cytoplasm"/>
    <property type="evidence" value="ECO:0007669"/>
    <property type="project" value="UniProtKB-SubCell"/>
</dbReference>
<dbReference type="SUPFAM" id="SSF46689">
    <property type="entry name" value="Homeodomain-like"/>
    <property type="match status" value="2"/>
</dbReference>
<feature type="domain" description="HTH araC/xylS-type" evidence="9">
    <location>
        <begin position="444"/>
        <end position="542"/>
    </location>
</feature>
<organism evidence="11 12">
    <name type="scientific">Paenibacillus nasutitermitis</name>
    <dbReference type="NCBI Taxonomy" id="1652958"/>
    <lineage>
        <taxon>Bacteria</taxon>
        <taxon>Bacillati</taxon>
        <taxon>Bacillota</taxon>
        <taxon>Bacilli</taxon>
        <taxon>Bacillales</taxon>
        <taxon>Paenibacillaceae</taxon>
        <taxon>Paenibacillus</taxon>
    </lineage>
</organism>
<evidence type="ECO:0000256" key="8">
    <source>
        <dbReference type="PROSITE-ProRule" id="PRU00169"/>
    </source>
</evidence>
<dbReference type="SMART" id="SM00342">
    <property type="entry name" value="HTH_ARAC"/>
    <property type="match status" value="1"/>
</dbReference>
<dbReference type="GO" id="GO:0000160">
    <property type="term" value="P:phosphorelay signal transduction system"/>
    <property type="evidence" value="ECO:0007669"/>
    <property type="project" value="UniProtKB-KW"/>
</dbReference>
<evidence type="ECO:0000256" key="2">
    <source>
        <dbReference type="ARBA" id="ARBA00022490"/>
    </source>
</evidence>
<dbReference type="InterPro" id="IPR018060">
    <property type="entry name" value="HTH_AraC"/>
</dbReference>
<accession>A0A916ZFC7</accession>
<dbReference type="PROSITE" id="PS01124">
    <property type="entry name" value="HTH_ARAC_FAMILY_2"/>
    <property type="match status" value="1"/>
</dbReference>
<dbReference type="Proteomes" id="UP000612456">
    <property type="component" value="Unassembled WGS sequence"/>
</dbReference>
<evidence type="ECO:0008006" key="13">
    <source>
        <dbReference type="Google" id="ProtNLM"/>
    </source>
</evidence>
<feature type="domain" description="Response regulatory" evidence="10">
    <location>
        <begin position="3"/>
        <end position="120"/>
    </location>
</feature>
<evidence type="ECO:0000256" key="1">
    <source>
        <dbReference type="ARBA" id="ARBA00004496"/>
    </source>
</evidence>
<dbReference type="InterPro" id="IPR018062">
    <property type="entry name" value="HTH_AraC-typ_CS"/>
</dbReference>
<dbReference type="PRINTS" id="PR00032">
    <property type="entry name" value="HTHARAC"/>
</dbReference>
<dbReference type="Gene3D" id="3.40.50.2300">
    <property type="match status" value="1"/>
</dbReference>
<dbReference type="SMART" id="SM00448">
    <property type="entry name" value="REC"/>
    <property type="match status" value="1"/>
</dbReference>
<dbReference type="GO" id="GO:0043565">
    <property type="term" value="F:sequence-specific DNA binding"/>
    <property type="evidence" value="ECO:0007669"/>
    <property type="project" value="InterPro"/>
</dbReference>
<keyword evidence="5" id="KW-0805">Transcription regulation</keyword>
<gene>
    <name evidence="11" type="ORF">GCM10010911_57950</name>
</gene>
<dbReference type="Gene3D" id="1.10.10.60">
    <property type="entry name" value="Homeodomain-like"/>
    <property type="match status" value="2"/>
</dbReference>
<reference evidence="11" key="1">
    <citation type="journal article" date="2014" name="Int. J. Syst. Evol. Microbiol.">
        <title>Complete genome sequence of Corynebacterium casei LMG S-19264T (=DSM 44701T), isolated from a smear-ripened cheese.</title>
        <authorList>
            <consortium name="US DOE Joint Genome Institute (JGI-PGF)"/>
            <person name="Walter F."/>
            <person name="Albersmeier A."/>
            <person name="Kalinowski J."/>
            <person name="Ruckert C."/>
        </authorList>
    </citation>
    <scope>NUCLEOTIDE SEQUENCE</scope>
    <source>
        <strain evidence="11">CGMCC 1.15178</strain>
    </source>
</reference>
<evidence type="ECO:0000313" key="11">
    <source>
        <dbReference type="EMBL" id="GGD91620.1"/>
    </source>
</evidence>
<name>A0A916ZFC7_9BACL</name>
<comment type="caution">
    <text evidence="11">The sequence shown here is derived from an EMBL/GenBank/DDBJ whole genome shotgun (WGS) entry which is preliminary data.</text>
</comment>
<keyword evidence="6" id="KW-0238">DNA-binding</keyword>
<protein>
    <recommendedName>
        <fullName evidence="13">Response regulator</fullName>
    </recommendedName>
</protein>
<dbReference type="CDD" id="cd17536">
    <property type="entry name" value="REC_YesN-like"/>
    <property type="match status" value="1"/>
</dbReference>
<dbReference type="PROSITE" id="PS00041">
    <property type="entry name" value="HTH_ARAC_FAMILY_1"/>
    <property type="match status" value="1"/>
</dbReference>
<keyword evidence="3 8" id="KW-0597">Phosphoprotein</keyword>
<proteinExistence type="predicted"/>
<evidence type="ECO:0000256" key="6">
    <source>
        <dbReference type="ARBA" id="ARBA00023125"/>
    </source>
</evidence>
<dbReference type="AlphaFoldDB" id="A0A916ZFC7"/>
<comment type="subcellular location">
    <subcellularLocation>
        <location evidence="1">Cytoplasm</location>
    </subcellularLocation>
</comment>
<dbReference type="InterPro" id="IPR011006">
    <property type="entry name" value="CheY-like_superfamily"/>
</dbReference>
<evidence type="ECO:0000256" key="5">
    <source>
        <dbReference type="ARBA" id="ARBA00023015"/>
    </source>
</evidence>
<keyword evidence="7" id="KW-0804">Transcription</keyword>
<dbReference type="PANTHER" id="PTHR42713">
    <property type="entry name" value="HISTIDINE KINASE-RELATED"/>
    <property type="match status" value="1"/>
</dbReference>
<dbReference type="GO" id="GO:0003700">
    <property type="term" value="F:DNA-binding transcription factor activity"/>
    <property type="evidence" value="ECO:0007669"/>
    <property type="project" value="InterPro"/>
</dbReference>
<evidence type="ECO:0000256" key="7">
    <source>
        <dbReference type="ARBA" id="ARBA00023163"/>
    </source>
</evidence>
<dbReference type="SUPFAM" id="SSF52172">
    <property type="entry name" value="CheY-like"/>
    <property type="match status" value="1"/>
</dbReference>
<reference evidence="11" key="2">
    <citation type="submission" date="2020-09" db="EMBL/GenBank/DDBJ databases">
        <authorList>
            <person name="Sun Q."/>
            <person name="Zhou Y."/>
        </authorList>
    </citation>
    <scope>NUCLEOTIDE SEQUENCE</scope>
    <source>
        <strain evidence="11">CGMCC 1.15178</strain>
    </source>
</reference>
<evidence type="ECO:0000313" key="12">
    <source>
        <dbReference type="Proteomes" id="UP000612456"/>
    </source>
</evidence>
<keyword evidence="2" id="KW-0963">Cytoplasm</keyword>
<dbReference type="InterPro" id="IPR009057">
    <property type="entry name" value="Homeodomain-like_sf"/>
</dbReference>
<evidence type="ECO:0000259" key="9">
    <source>
        <dbReference type="PROSITE" id="PS01124"/>
    </source>
</evidence>